<protein>
    <submittedName>
        <fullName evidence="2">Uncharacterized protein</fullName>
    </submittedName>
</protein>
<evidence type="ECO:0000256" key="1">
    <source>
        <dbReference type="SAM" id="Coils"/>
    </source>
</evidence>
<evidence type="ECO:0000313" key="2">
    <source>
        <dbReference type="EMBL" id="CAF1003492.1"/>
    </source>
</evidence>
<keyword evidence="3" id="KW-1185">Reference proteome</keyword>
<gene>
    <name evidence="2" type="ORF">OXX778_LOCUS16531</name>
</gene>
<sequence length="1593" mass="189307">MFSIISIISDQDLYEKLFNSTSHHMVDILFEKYIDFRKILLKYHEFFSNYEDIGNFLDSPIKKMNREGINLLNIFEYLKFYSELYVTINNEIRSFPPKSSFNFKPFFLEISDFFTILNSRDTYLQSIFFRLENEIIQKKDFKYNLEDLSKKEILLENNENGSLDSLYFTEENHRQFKFICDDDLKKILNFFYEGYLGIIERFENYSNDFQFSKQFKRAESPFYQILLSHLGICLTNILLFSFDSNFIYVKKHIFSKELIINLEKINSNIKILEEKLENNSNESKKLPKKDSRSRELESVNEGIKREIQDLFESKKKLNDKIKTKRLTIQKMITEIRREASRKSFDFFNKLGWQFNFNTNFIKIREDNQIFTQYYDSYKKIQNDFSDKLFQFTFKFKSETLSDFKMDFKIEELGIDSEDIYILGLRKILEFNKVFHDSFNRNFTALYKFKSNRNINTLDKYLIQVKSETDKLRENFLKVLVADEKKDNENEISNLFPCVENLDKLKNEDILPSSNIERFNSYSKTLLKTSFILKFFAKNKAFPDKDLSNKISTLNCIDIPSDDLELISFYEKLVSKFETNFDFMQNLCFYSICSYELNPLFFIHDLENIQNILSKSLIELCCLMGGFYNHLNTIWLHIDNNKETLDEDVVKSFFECTTSFTQLVKSFKVFDSDSLVDKRNDLVEKYKKFCLILYNNNQNNNFETIFDQMISLCIKMSDSLNKLFTNSISSTLKNQLHKFTSSLNSVNKQLLDDILMEKMCYELDINFNSLLSNYFICLSEDHQSMSQLDDKINTINEHSNLDILLDELLNVNKSFVFDIFQKILEKQVEKSKKKAQDSSIILIEKKKDIDSEIVKLISITKSIYYKIVEYYHNKLEENKKNWQKYLDRVKESNEQKSKISKIKIDLNNLYVSICIEYLNKTNHENNEKNKKQFINNMEKFKNIFSNPKLNQKFNESTFNCILDSSFIVKLCAFDKEIKIIKSVNLIGNLNDFKIQIYSNNKVFYDSEKNPKKNIDISELDRRLTFRIKAKVNDVNNEENNFSCDLNRKAFHSFGFIYQKNNKKKTFIIQLKQKFIKNEKEKNTKSHSIKKLFKNILKQIKDLKDVYKGSMPEDKDKFEKRMNYLKQKDVQYIKILILNEFIHDIREKTKALKNFNFSDFSESNYNSLNDQCRINNKLYMESSIFYDKILKEYSNLEMIKEIEQIFSKLQSLANSVNNQIQNAFGNFYFGYQLEVCLKSFDIKAIDELKTVEKCFSIFSNKRTIFRVYENILKKAIYFINKLKREQLDLLKKAVNYSNFLPEFETNGLDLVRIYSQTKMPHIKIQENSEKSIRISLNKEAVLQNHNYGKHEGLFNLDFENEHSKNSFSLKLIALTQKLNIDLSESEVNFGKVSNGNTILHEKNLSIKNQTNQTILITLKEKEQTRSNIKISFKHKIKINPNSTEKITFYLHPNDFIGNYKNEILFLNDDRIVKKCSITANISEPKIYITDENNCMITKEKLVEFSTTKTNDVCFFKRRFIYIKNDGEVRTLIKISQNNSDYFKLNKKFILLLPNETKVLEIYFQKCPTFDTFEDQVELSYSNKKPSNVTETVNKI</sequence>
<reference evidence="2" key="1">
    <citation type="submission" date="2021-02" db="EMBL/GenBank/DDBJ databases">
        <authorList>
            <person name="Nowell W R."/>
        </authorList>
    </citation>
    <scope>NUCLEOTIDE SEQUENCE</scope>
    <source>
        <strain evidence="2">Ploen Becks lab</strain>
    </source>
</reference>
<organism evidence="2 3">
    <name type="scientific">Brachionus calyciflorus</name>
    <dbReference type="NCBI Taxonomy" id="104777"/>
    <lineage>
        <taxon>Eukaryota</taxon>
        <taxon>Metazoa</taxon>
        <taxon>Spiralia</taxon>
        <taxon>Gnathifera</taxon>
        <taxon>Rotifera</taxon>
        <taxon>Eurotatoria</taxon>
        <taxon>Monogononta</taxon>
        <taxon>Pseudotrocha</taxon>
        <taxon>Ploima</taxon>
        <taxon>Brachionidae</taxon>
        <taxon>Brachionus</taxon>
    </lineage>
</organism>
<keyword evidence="1" id="KW-0175">Coiled coil</keyword>
<dbReference type="EMBL" id="CAJNOC010003933">
    <property type="protein sequence ID" value="CAF1003492.1"/>
    <property type="molecule type" value="Genomic_DNA"/>
</dbReference>
<dbReference type="InterPro" id="IPR013783">
    <property type="entry name" value="Ig-like_fold"/>
</dbReference>
<accession>A0A814H169</accession>
<dbReference type="Gene3D" id="2.60.40.10">
    <property type="entry name" value="Immunoglobulins"/>
    <property type="match status" value="1"/>
</dbReference>
<dbReference type="Proteomes" id="UP000663879">
    <property type="component" value="Unassembled WGS sequence"/>
</dbReference>
<feature type="coiled-coil region" evidence="1">
    <location>
        <begin position="255"/>
        <end position="320"/>
    </location>
</feature>
<proteinExistence type="predicted"/>
<name>A0A814H169_9BILA</name>
<comment type="caution">
    <text evidence="2">The sequence shown here is derived from an EMBL/GenBank/DDBJ whole genome shotgun (WGS) entry which is preliminary data.</text>
</comment>
<evidence type="ECO:0000313" key="3">
    <source>
        <dbReference type="Proteomes" id="UP000663879"/>
    </source>
</evidence>